<dbReference type="Proteomes" id="UP000606974">
    <property type="component" value="Unassembled WGS sequence"/>
</dbReference>
<evidence type="ECO:0000313" key="2">
    <source>
        <dbReference type="Proteomes" id="UP000606974"/>
    </source>
</evidence>
<reference evidence="1" key="1">
    <citation type="submission" date="2020-02" db="EMBL/GenBank/DDBJ databases">
        <authorList>
            <person name="Palmer J.M."/>
        </authorList>
    </citation>
    <scope>NUCLEOTIDE SEQUENCE</scope>
    <source>
        <strain evidence="1">EPUS1.4</strain>
        <tissue evidence="1">Thallus</tissue>
    </source>
</reference>
<dbReference type="EMBL" id="JAACFV010000239">
    <property type="protein sequence ID" value="KAF7502558.1"/>
    <property type="molecule type" value="Genomic_DNA"/>
</dbReference>
<accession>A0A8H7DZJ3</accession>
<gene>
    <name evidence="1" type="ORF">GJ744_005497</name>
</gene>
<name>A0A8H7DZJ3_9EURO</name>
<proteinExistence type="predicted"/>
<organism evidence="1 2">
    <name type="scientific">Endocarpon pusillum</name>
    <dbReference type="NCBI Taxonomy" id="364733"/>
    <lineage>
        <taxon>Eukaryota</taxon>
        <taxon>Fungi</taxon>
        <taxon>Dikarya</taxon>
        <taxon>Ascomycota</taxon>
        <taxon>Pezizomycotina</taxon>
        <taxon>Eurotiomycetes</taxon>
        <taxon>Chaetothyriomycetidae</taxon>
        <taxon>Verrucariales</taxon>
        <taxon>Verrucariaceae</taxon>
        <taxon>Endocarpon</taxon>
    </lineage>
</organism>
<comment type="caution">
    <text evidence="1">The sequence shown here is derived from an EMBL/GenBank/DDBJ whole genome shotgun (WGS) entry which is preliminary data.</text>
</comment>
<dbReference type="OrthoDB" id="544298at2759"/>
<keyword evidence="2" id="KW-1185">Reference proteome</keyword>
<sequence>MSRFFPHPPYAEDQSYPYTILATHVLHRGFQVGALLGATAGLSYSSYRYFRPTTTAAAAVSPTPPFRQTFRALILPNTLRTTGLGATAGLGLLAIGLEARMWGREEIEWQDRAWRLLEHEGQMSVDDWSLAGMAVGVALALLAARRGAIVIKNRPMALVGAAGLGSLAGTEGSVEWRALTRTEVRQEKVGPGSGKRLLEE</sequence>
<dbReference type="AlphaFoldDB" id="A0A8H7DZJ3"/>
<protein>
    <submittedName>
        <fullName evidence="1">Uncharacterized protein</fullName>
    </submittedName>
</protein>
<evidence type="ECO:0000313" key="1">
    <source>
        <dbReference type="EMBL" id="KAF7502558.1"/>
    </source>
</evidence>